<evidence type="ECO:0000313" key="3">
    <source>
        <dbReference type="Proteomes" id="UP001207736"/>
    </source>
</evidence>
<dbReference type="EMBL" id="BQKB01000055">
    <property type="protein sequence ID" value="GJM53983.1"/>
    <property type="molecule type" value="Genomic_DNA"/>
</dbReference>
<organism evidence="1 3">
    <name type="scientific">Capnocytophaga catalasegens</name>
    <dbReference type="NCBI Taxonomy" id="1004260"/>
    <lineage>
        <taxon>Bacteria</taxon>
        <taxon>Pseudomonadati</taxon>
        <taxon>Bacteroidota</taxon>
        <taxon>Flavobacteriia</taxon>
        <taxon>Flavobacteriales</taxon>
        <taxon>Flavobacteriaceae</taxon>
        <taxon>Capnocytophaga</taxon>
    </lineage>
</organism>
<dbReference type="EMBL" id="BQKA01000058">
    <property type="protein sequence ID" value="GJM51475.1"/>
    <property type="molecule type" value="Genomic_DNA"/>
</dbReference>
<name>A0AAV5B0I6_9FLAO</name>
<evidence type="ECO:0000313" key="2">
    <source>
        <dbReference type="EMBL" id="GJM53983.1"/>
    </source>
</evidence>
<reference evidence="1 4" key="1">
    <citation type="submission" date="2021-11" db="EMBL/GenBank/DDBJ databases">
        <title>Draft genome sequence of Capnocytophaga sp. strain KC07075 isolated from cat oral cavity.</title>
        <authorList>
            <person name="Suzuki M."/>
            <person name="Imaoka K."/>
            <person name="Kimura M."/>
            <person name="Morikawa S."/>
            <person name="Maeda K."/>
        </authorList>
    </citation>
    <scope>NUCLEOTIDE SEQUENCE</scope>
    <source>
        <strain evidence="1">KC07075</strain>
        <strain evidence="2 4">KC07079</strain>
    </source>
</reference>
<proteinExistence type="predicted"/>
<keyword evidence="4" id="KW-1185">Reference proteome</keyword>
<protein>
    <recommendedName>
        <fullName evidence="5">Na(+)-translocating NADH-quinone reductase subunit F</fullName>
    </recommendedName>
</protein>
<evidence type="ECO:0008006" key="5">
    <source>
        <dbReference type="Google" id="ProtNLM"/>
    </source>
</evidence>
<sequence>MYIDKHLTFLYINLNLYDNSIVMELTFQELHNLAMNIVGKALQNELKWEFLLVNSNPKKNPQFVCIDKNKQKHFIIVRAILQGDNPDIYDPIFMQTVRSHADKNNAKTYWAGVGLTNIKDILLPLIKNEPYQVTFNGLLEIK</sequence>
<dbReference type="AlphaFoldDB" id="A0AAV5B0I6"/>
<accession>A0AAV5B0I6</accession>
<dbReference type="Proteomes" id="UP001207736">
    <property type="component" value="Unassembled WGS sequence"/>
</dbReference>
<dbReference type="Proteomes" id="UP001208692">
    <property type="component" value="Unassembled WGS sequence"/>
</dbReference>
<evidence type="ECO:0000313" key="4">
    <source>
        <dbReference type="Proteomes" id="UP001208692"/>
    </source>
</evidence>
<evidence type="ECO:0000313" key="1">
    <source>
        <dbReference type="EMBL" id="GJM51475.1"/>
    </source>
</evidence>
<comment type="caution">
    <text evidence="1">The sequence shown here is derived from an EMBL/GenBank/DDBJ whole genome shotgun (WGS) entry which is preliminary data.</text>
</comment>
<gene>
    <name evidence="1" type="ORF">RCZ15_24480</name>
    <name evidence="2" type="ORF">RCZ16_22990</name>
</gene>